<protein>
    <submittedName>
        <fullName evidence="1">Uncharacterized protein</fullName>
    </submittedName>
</protein>
<feature type="non-terminal residue" evidence="1">
    <location>
        <position position="1"/>
    </location>
</feature>
<dbReference type="EMBL" id="CABIJS010000016">
    <property type="protein sequence ID" value="VUZ39480.1"/>
    <property type="molecule type" value="Genomic_DNA"/>
</dbReference>
<evidence type="ECO:0000313" key="1">
    <source>
        <dbReference type="EMBL" id="VUZ39480.1"/>
    </source>
</evidence>
<feature type="non-terminal residue" evidence="1">
    <location>
        <position position="152"/>
    </location>
</feature>
<dbReference type="AlphaFoldDB" id="A0A564XWW4"/>
<organism evidence="1 2">
    <name type="scientific">Hymenolepis diminuta</name>
    <name type="common">Rat tapeworm</name>
    <dbReference type="NCBI Taxonomy" id="6216"/>
    <lineage>
        <taxon>Eukaryota</taxon>
        <taxon>Metazoa</taxon>
        <taxon>Spiralia</taxon>
        <taxon>Lophotrochozoa</taxon>
        <taxon>Platyhelminthes</taxon>
        <taxon>Cestoda</taxon>
        <taxon>Eucestoda</taxon>
        <taxon>Cyclophyllidea</taxon>
        <taxon>Hymenolepididae</taxon>
        <taxon>Hymenolepis</taxon>
    </lineage>
</organism>
<keyword evidence="2" id="KW-1185">Reference proteome</keyword>
<accession>A0A564XWW4</accession>
<sequence>VPLQEDNRECEESWICDDQLRLKIPIFFYDQHIERFTKDQLESLEYWHAVIRNQCDQQHTELVDQLDASHSFSSRLHHMHPSCWQTGLLDMGNSYAYQYKDMTKHLLGENNHDRDSSRETLIRFTLPFNLEQLEDMSPMDYLNKYCIISDIR</sequence>
<gene>
    <name evidence="1" type="ORF">WMSIL1_LOCUS737</name>
</gene>
<dbReference type="Proteomes" id="UP000321570">
    <property type="component" value="Unassembled WGS sequence"/>
</dbReference>
<evidence type="ECO:0000313" key="2">
    <source>
        <dbReference type="Proteomes" id="UP000321570"/>
    </source>
</evidence>
<name>A0A564XWW4_HYMDI</name>
<proteinExistence type="predicted"/>
<reference evidence="1 2" key="1">
    <citation type="submission" date="2019-07" db="EMBL/GenBank/DDBJ databases">
        <authorList>
            <person name="Jastrzebski P J."/>
            <person name="Paukszto L."/>
            <person name="Jastrzebski P J."/>
        </authorList>
    </citation>
    <scope>NUCLEOTIDE SEQUENCE [LARGE SCALE GENOMIC DNA]</scope>
    <source>
        <strain evidence="1 2">WMS-il1</strain>
    </source>
</reference>